<keyword evidence="3" id="KW-1185">Reference proteome</keyword>
<evidence type="ECO:0000313" key="3">
    <source>
        <dbReference type="Proteomes" id="UP001175271"/>
    </source>
</evidence>
<comment type="caution">
    <text evidence="2">The sequence shown here is derived from an EMBL/GenBank/DDBJ whole genome shotgun (WGS) entry which is preliminary data.</text>
</comment>
<feature type="compositionally biased region" description="Polar residues" evidence="1">
    <location>
        <begin position="75"/>
        <end position="113"/>
    </location>
</feature>
<dbReference type="Proteomes" id="UP001175271">
    <property type="component" value="Unassembled WGS sequence"/>
</dbReference>
<proteinExistence type="predicted"/>
<evidence type="ECO:0000256" key="1">
    <source>
        <dbReference type="SAM" id="MobiDB-lite"/>
    </source>
</evidence>
<feature type="region of interest" description="Disordered" evidence="1">
    <location>
        <begin position="70"/>
        <end position="199"/>
    </location>
</feature>
<organism evidence="2 3">
    <name type="scientific">Steinernema hermaphroditum</name>
    <dbReference type="NCBI Taxonomy" id="289476"/>
    <lineage>
        <taxon>Eukaryota</taxon>
        <taxon>Metazoa</taxon>
        <taxon>Ecdysozoa</taxon>
        <taxon>Nematoda</taxon>
        <taxon>Chromadorea</taxon>
        <taxon>Rhabditida</taxon>
        <taxon>Tylenchina</taxon>
        <taxon>Panagrolaimomorpha</taxon>
        <taxon>Strongyloidoidea</taxon>
        <taxon>Steinernematidae</taxon>
        <taxon>Steinernema</taxon>
    </lineage>
</organism>
<gene>
    <name evidence="2" type="ORF">QR680_006602</name>
</gene>
<name>A0AA39LXP0_9BILA</name>
<accession>A0AA39LXP0</accession>
<reference evidence="2" key="1">
    <citation type="submission" date="2023-06" db="EMBL/GenBank/DDBJ databases">
        <title>Genomic analysis of the entomopathogenic nematode Steinernema hermaphroditum.</title>
        <authorList>
            <person name="Schwarz E.M."/>
            <person name="Heppert J.K."/>
            <person name="Baniya A."/>
            <person name="Schwartz H.T."/>
            <person name="Tan C.-H."/>
            <person name="Antoshechkin I."/>
            <person name="Sternberg P.W."/>
            <person name="Goodrich-Blair H."/>
            <person name="Dillman A.R."/>
        </authorList>
    </citation>
    <scope>NUCLEOTIDE SEQUENCE</scope>
    <source>
        <strain evidence="2">PS9179</strain>
        <tissue evidence="2">Whole animal</tissue>
    </source>
</reference>
<protein>
    <submittedName>
        <fullName evidence="2">Uncharacterized protein</fullName>
    </submittedName>
</protein>
<dbReference type="EMBL" id="JAUCMV010000003">
    <property type="protein sequence ID" value="KAK0413104.1"/>
    <property type="molecule type" value="Genomic_DNA"/>
</dbReference>
<dbReference type="AlphaFoldDB" id="A0AA39LXP0"/>
<evidence type="ECO:0000313" key="2">
    <source>
        <dbReference type="EMBL" id="KAK0413104.1"/>
    </source>
</evidence>
<sequence>MPSKTSAGLFCNVQTDLKVQFQRRQTNERIISLNTVSSRFIVDPNRSVGCRSRKTKMCCTKKKKCASRSIRKPTRSSVVSAKTVHSTPAWSVRSTQGATDSTPQPREQTNKTPVTAEPKHLDVPNNATSMPTQKGAPKKTPLVTKSEATQPTPTDIKDEEPEELIETGPPPPKDEPGSEDDTLHGVGTKMPNFGVDQTE</sequence>